<comment type="caution">
    <text evidence="2">The sequence shown here is derived from an EMBL/GenBank/DDBJ whole genome shotgun (WGS) entry which is preliminary data.</text>
</comment>
<gene>
    <name evidence="2" type="ORF">HJG60_012134</name>
</gene>
<dbReference type="AlphaFoldDB" id="A0A834DYS9"/>
<reference evidence="2 3" key="1">
    <citation type="journal article" date="2020" name="Nature">
        <title>Six reference-quality genomes reveal evolution of bat adaptations.</title>
        <authorList>
            <person name="Jebb D."/>
            <person name="Huang Z."/>
            <person name="Pippel M."/>
            <person name="Hughes G.M."/>
            <person name="Lavrichenko K."/>
            <person name="Devanna P."/>
            <person name="Winkler S."/>
            <person name="Jermiin L.S."/>
            <person name="Skirmuntt E.C."/>
            <person name="Katzourakis A."/>
            <person name="Burkitt-Gray L."/>
            <person name="Ray D.A."/>
            <person name="Sullivan K.A.M."/>
            <person name="Roscito J.G."/>
            <person name="Kirilenko B.M."/>
            <person name="Davalos L.M."/>
            <person name="Corthals A.P."/>
            <person name="Power M.L."/>
            <person name="Jones G."/>
            <person name="Ransome R.D."/>
            <person name="Dechmann D.K.N."/>
            <person name="Locatelli A.G."/>
            <person name="Puechmaille S.J."/>
            <person name="Fedrigo O."/>
            <person name="Jarvis E.D."/>
            <person name="Hiller M."/>
            <person name="Vernes S.C."/>
            <person name="Myers E.W."/>
            <person name="Teeling E.C."/>
        </authorList>
    </citation>
    <scope>NUCLEOTIDE SEQUENCE [LARGE SCALE GENOMIC DNA]</scope>
    <source>
        <strain evidence="2">Bat1K_MPI-CBG_1</strain>
    </source>
</reference>
<feature type="compositionally biased region" description="Gly residues" evidence="1">
    <location>
        <begin position="71"/>
        <end position="80"/>
    </location>
</feature>
<accession>A0A834DYS9</accession>
<organism evidence="2 3">
    <name type="scientific">Phyllostomus discolor</name>
    <name type="common">pale spear-nosed bat</name>
    <dbReference type="NCBI Taxonomy" id="89673"/>
    <lineage>
        <taxon>Eukaryota</taxon>
        <taxon>Metazoa</taxon>
        <taxon>Chordata</taxon>
        <taxon>Craniata</taxon>
        <taxon>Vertebrata</taxon>
        <taxon>Euteleostomi</taxon>
        <taxon>Mammalia</taxon>
        <taxon>Eutheria</taxon>
        <taxon>Laurasiatheria</taxon>
        <taxon>Chiroptera</taxon>
        <taxon>Yangochiroptera</taxon>
        <taxon>Phyllostomidae</taxon>
        <taxon>Phyllostominae</taxon>
        <taxon>Phyllostomus</taxon>
    </lineage>
</organism>
<dbReference type="Proteomes" id="UP000664940">
    <property type="component" value="Unassembled WGS sequence"/>
</dbReference>
<evidence type="ECO:0000313" key="3">
    <source>
        <dbReference type="Proteomes" id="UP000664940"/>
    </source>
</evidence>
<feature type="region of interest" description="Disordered" evidence="1">
    <location>
        <begin position="62"/>
        <end position="96"/>
    </location>
</feature>
<sequence>MLTPRGGEKVGRMLLAPALSLREQAHFTCALPCFQQLSLRPSKLCAGHGDRCRGCCRERGRRGACSQGSYSPGGPGGPGVGSRQQTHRKMHEQDTVRSVIQSIEQVACSSVAPLHWVGRQSASQVTSQLRP</sequence>
<protein>
    <submittedName>
        <fullName evidence="2">Uncharacterized protein</fullName>
    </submittedName>
</protein>
<evidence type="ECO:0000313" key="2">
    <source>
        <dbReference type="EMBL" id="KAF6095167.1"/>
    </source>
</evidence>
<proteinExistence type="predicted"/>
<name>A0A834DYS9_9CHIR</name>
<evidence type="ECO:0000256" key="1">
    <source>
        <dbReference type="SAM" id="MobiDB-lite"/>
    </source>
</evidence>
<dbReference type="EMBL" id="JABVXQ010000008">
    <property type="protein sequence ID" value="KAF6095167.1"/>
    <property type="molecule type" value="Genomic_DNA"/>
</dbReference>